<evidence type="ECO:0000313" key="6">
    <source>
        <dbReference type="Proteomes" id="UP001501444"/>
    </source>
</evidence>
<name>A0ABN3G0W0_9ACTN</name>
<comment type="function">
    <text evidence="3">The glycine cleavage system catalyzes the degradation of glycine. The H protein shuttles the methylamine group of glycine from the P protein to the T protein.</text>
</comment>
<dbReference type="CDD" id="cd06848">
    <property type="entry name" value="GCS_H"/>
    <property type="match status" value="1"/>
</dbReference>
<keyword evidence="6" id="KW-1185">Reference proteome</keyword>
<dbReference type="InterPro" id="IPR033753">
    <property type="entry name" value="GCV_H/Fam206"/>
</dbReference>
<comment type="caution">
    <text evidence="5">The sequence shown here is derived from an EMBL/GenBank/DDBJ whole genome shotgun (WGS) entry which is preliminary data.</text>
</comment>
<dbReference type="Pfam" id="PF01597">
    <property type="entry name" value="GCV_H"/>
    <property type="match status" value="1"/>
</dbReference>
<dbReference type="RefSeq" id="WP_344612505.1">
    <property type="nucleotide sequence ID" value="NZ_BAAARV010000021.1"/>
</dbReference>
<dbReference type="EMBL" id="BAAARV010000021">
    <property type="protein sequence ID" value="GAA2341626.1"/>
    <property type="molecule type" value="Genomic_DNA"/>
</dbReference>
<dbReference type="PROSITE" id="PS50968">
    <property type="entry name" value="BIOTINYL_LIPOYL"/>
    <property type="match status" value="1"/>
</dbReference>
<dbReference type="NCBIfam" id="TIGR00527">
    <property type="entry name" value="gcvH"/>
    <property type="match status" value="1"/>
</dbReference>
<dbReference type="SUPFAM" id="SSF51230">
    <property type="entry name" value="Single hybrid motif"/>
    <property type="match status" value="1"/>
</dbReference>
<comment type="similarity">
    <text evidence="1 3">Belongs to the GcvH family.</text>
</comment>
<dbReference type="InterPro" id="IPR002930">
    <property type="entry name" value="GCV_H"/>
</dbReference>
<dbReference type="InterPro" id="IPR003016">
    <property type="entry name" value="2-oxoA_DH_lipoyl-BS"/>
</dbReference>
<dbReference type="HAMAP" id="MF_00272">
    <property type="entry name" value="GcvH"/>
    <property type="match status" value="1"/>
</dbReference>
<evidence type="ECO:0000259" key="4">
    <source>
        <dbReference type="PROSITE" id="PS50968"/>
    </source>
</evidence>
<comment type="subunit">
    <text evidence="3">The glycine cleavage system is composed of four proteins: P, T, L and H.</text>
</comment>
<dbReference type="PANTHER" id="PTHR11715:SF3">
    <property type="entry name" value="GLYCINE CLEAVAGE SYSTEM H PROTEIN-RELATED"/>
    <property type="match status" value="1"/>
</dbReference>
<reference evidence="5 6" key="1">
    <citation type="journal article" date="2019" name="Int. J. Syst. Evol. Microbiol.">
        <title>The Global Catalogue of Microorganisms (GCM) 10K type strain sequencing project: providing services to taxonomists for standard genome sequencing and annotation.</title>
        <authorList>
            <consortium name="The Broad Institute Genomics Platform"/>
            <consortium name="The Broad Institute Genome Sequencing Center for Infectious Disease"/>
            <person name="Wu L."/>
            <person name="Ma J."/>
        </authorList>
    </citation>
    <scope>NUCLEOTIDE SEQUENCE [LARGE SCALE GENOMIC DNA]</scope>
    <source>
        <strain evidence="5 6">JCM 3272</strain>
    </source>
</reference>
<dbReference type="PROSITE" id="PS00189">
    <property type="entry name" value="LIPOYL"/>
    <property type="match status" value="1"/>
</dbReference>
<dbReference type="InterPro" id="IPR011053">
    <property type="entry name" value="Single_hybrid_motif"/>
</dbReference>
<comment type="cofactor">
    <cofactor evidence="3">
        <name>(R)-lipoate</name>
        <dbReference type="ChEBI" id="CHEBI:83088"/>
    </cofactor>
    <text evidence="3">Binds 1 lipoyl cofactor covalently.</text>
</comment>
<sequence>MNIPAHLSYTADHEWCSVDGEIATVGITAFAAEALGDIVYLELPEVGAELTAGQACGEIESTKSVSELYTPVTGEVLQVNDALSAEPGLVNTDPYGEGWLFRARFRQTVELLDAEAYAARIEAS</sequence>
<accession>A0ABN3G0W0</accession>
<proteinExistence type="inferred from homology"/>
<dbReference type="Gene3D" id="2.40.50.100">
    <property type="match status" value="1"/>
</dbReference>
<feature type="modified residue" description="N6-lipoyllysine" evidence="3">
    <location>
        <position position="63"/>
    </location>
</feature>
<evidence type="ECO:0000313" key="5">
    <source>
        <dbReference type="EMBL" id="GAA2341626.1"/>
    </source>
</evidence>
<evidence type="ECO:0000256" key="1">
    <source>
        <dbReference type="ARBA" id="ARBA00009249"/>
    </source>
</evidence>
<keyword evidence="2 3" id="KW-0450">Lipoyl</keyword>
<evidence type="ECO:0000256" key="2">
    <source>
        <dbReference type="ARBA" id="ARBA00022823"/>
    </source>
</evidence>
<protein>
    <recommendedName>
        <fullName evidence="3">Glycine cleavage system H protein</fullName>
    </recommendedName>
</protein>
<dbReference type="NCBIfam" id="NF002270">
    <property type="entry name" value="PRK01202.1"/>
    <property type="match status" value="1"/>
</dbReference>
<dbReference type="PANTHER" id="PTHR11715">
    <property type="entry name" value="GLYCINE CLEAVAGE SYSTEM H PROTEIN"/>
    <property type="match status" value="1"/>
</dbReference>
<dbReference type="InterPro" id="IPR000089">
    <property type="entry name" value="Biotin_lipoyl"/>
</dbReference>
<dbReference type="Proteomes" id="UP001501444">
    <property type="component" value="Unassembled WGS sequence"/>
</dbReference>
<gene>
    <name evidence="5" type="primary">gcvH_2</name>
    <name evidence="3" type="synonym">gcvH</name>
    <name evidence="5" type="ORF">GCM10010170_025220</name>
</gene>
<organism evidence="5 6">
    <name type="scientific">Dactylosporangium salmoneum</name>
    <dbReference type="NCBI Taxonomy" id="53361"/>
    <lineage>
        <taxon>Bacteria</taxon>
        <taxon>Bacillati</taxon>
        <taxon>Actinomycetota</taxon>
        <taxon>Actinomycetes</taxon>
        <taxon>Micromonosporales</taxon>
        <taxon>Micromonosporaceae</taxon>
        <taxon>Dactylosporangium</taxon>
    </lineage>
</organism>
<evidence type="ECO:0000256" key="3">
    <source>
        <dbReference type="HAMAP-Rule" id="MF_00272"/>
    </source>
</evidence>
<feature type="domain" description="Lipoyl-binding" evidence="4">
    <location>
        <begin position="22"/>
        <end position="104"/>
    </location>
</feature>
<dbReference type="InterPro" id="IPR017453">
    <property type="entry name" value="GCV_H_sub"/>
</dbReference>